<keyword evidence="12" id="KW-0732">Signal</keyword>
<organism evidence="15 16">
    <name type="scientific">Candidatus Pseudobacter hemicellulosilyticus</name>
    <dbReference type="NCBI Taxonomy" id="3121375"/>
    <lineage>
        <taxon>Bacteria</taxon>
        <taxon>Pseudomonadati</taxon>
        <taxon>Bacteroidota</taxon>
        <taxon>Chitinophagia</taxon>
        <taxon>Chitinophagales</taxon>
        <taxon>Chitinophagaceae</taxon>
        <taxon>Pseudobacter</taxon>
    </lineage>
</organism>
<gene>
    <name evidence="15" type="ORF">P0Y53_08350</name>
</gene>
<evidence type="ECO:0000256" key="7">
    <source>
        <dbReference type="ARBA" id="ARBA00022670"/>
    </source>
</evidence>
<dbReference type="InterPro" id="IPR042097">
    <property type="entry name" value="Aminopeptidase_N-like_N_sf"/>
</dbReference>
<evidence type="ECO:0000256" key="8">
    <source>
        <dbReference type="ARBA" id="ARBA00022723"/>
    </source>
</evidence>
<evidence type="ECO:0000256" key="11">
    <source>
        <dbReference type="ARBA" id="ARBA00023049"/>
    </source>
</evidence>
<keyword evidence="6 15" id="KW-0031">Aminopeptidase</keyword>
<dbReference type="GO" id="GO:0005615">
    <property type="term" value="C:extracellular space"/>
    <property type="evidence" value="ECO:0007669"/>
    <property type="project" value="TreeGrafter"/>
</dbReference>
<name>A0AAJ5WSN7_9BACT</name>
<evidence type="ECO:0000256" key="1">
    <source>
        <dbReference type="ARBA" id="ARBA00000098"/>
    </source>
</evidence>
<evidence type="ECO:0000256" key="6">
    <source>
        <dbReference type="ARBA" id="ARBA00022438"/>
    </source>
</evidence>
<dbReference type="GO" id="GO:0006508">
    <property type="term" value="P:proteolysis"/>
    <property type="evidence" value="ECO:0007669"/>
    <property type="project" value="UniProtKB-KW"/>
</dbReference>
<keyword evidence="7" id="KW-0645">Protease</keyword>
<evidence type="ECO:0000313" key="15">
    <source>
        <dbReference type="EMBL" id="WEK37511.1"/>
    </source>
</evidence>
<dbReference type="Gene3D" id="1.10.390.10">
    <property type="entry name" value="Neutral Protease Domain 2"/>
    <property type="match status" value="1"/>
</dbReference>
<dbReference type="GO" id="GO:0005737">
    <property type="term" value="C:cytoplasm"/>
    <property type="evidence" value="ECO:0007669"/>
    <property type="project" value="TreeGrafter"/>
</dbReference>
<dbReference type="EMBL" id="CP119311">
    <property type="protein sequence ID" value="WEK37511.1"/>
    <property type="molecule type" value="Genomic_DNA"/>
</dbReference>
<reference evidence="15" key="1">
    <citation type="submission" date="2023-03" db="EMBL/GenBank/DDBJ databases">
        <title>Andean soil-derived lignocellulolytic bacterial consortium as a source of novel taxa and putative plastic-active enzymes.</title>
        <authorList>
            <person name="Diaz-Garcia L."/>
            <person name="Chuvochina M."/>
            <person name="Feuerriegel G."/>
            <person name="Bunk B."/>
            <person name="Sproer C."/>
            <person name="Streit W.R."/>
            <person name="Rodriguez L.M."/>
            <person name="Overmann J."/>
            <person name="Jimenez D.J."/>
        </authorList>
    </citation>
    <scope>NUCLEOTIDE SEQUENCE</scope>
    <source>
        <strain evidence="15">MAG 7</strain>
    </source>
</reference>
<feature type="domain" description="Aminopeptidase N-like N-terminal" evidence="14">
    <location>
        <begin position="136"/>
        <end position="207"/>
    </location>
</feature>
<keyword evidence="9" id="KW-0378">Hydrolase</keyword>
<feature type="chain" id="PRO_5042491452" description="Aminopeptidase N" evidence="12">
    <location>
        <begin position="20"/>
        <end position="792"/>
    </location>
</feature>
<accession>A0AAJ5WSN7</accession>
<evidence type="ECO:0000259" key="13">
    <source>
        <dbReference type="Pfam" id="PF01433"/>
    </source>
</evidence>
<dbReference type="Gene3D" id="2.60.40.1730">
    <property type="entry name" value="tricorn interacting facor f3 domain"/>
    <property type="match status" value="1"/>
</dbReference>
<dbReference type="GO" id="GO:0008270">
    <property type="term" value="F:zinc ion binding"/>
    <property type="evidence" value="ECO:0007669"/>
    <property type="project" value="InterPro"/>
</dbReference>
<evidence type="ECO:0000259" key="14">
    <source>
        <dbReference type="Pfam" id="PF17900"/>
    </source>
</evidence>
<dbReference type="SUPFAM" id="SSF55486">
    <property type="entry name" value="Metalloproteases ('zincins'), catalytic domain"/>
    <property type="match status" value="1"/>
</dbReference>
<dbReference type="PANTHER" id="PTHR11533:SF174">
    <property type="entry name" value="PUROMYCIN-SENSITIVE AMINOPEPTIDASE-RELATED"/>
    <property type="match status" value="1"/>
</dbReference>
<dbReference type="InterPro" id="IPR014782">
    <property type="entry name" value="Peptidase_M1_dom"/>
</dbReference>
<keyword evidence="11" id="KW-0482">Metalloprotease</keyword>
<dbReference type="GO" id="GO:0042277">
    <property type="term" value="F:peptide binding"/>
    <property type="evidence" value="ECO:0007669"/>
    <property type="project" value="TreeGrafter"/>
</dbReference>
<evidence type="ECO:0000256" key="9">
    <source>
        <dbReference type="ARBA" id="ARBA00022801"/>
    </source>
</evidence>
<dbReference type="GO" id="GO:0016285">
    <property type="term" value="F:alanyl aminopeptidase activity"/>
    <property type="evidence" value="ECO:0007669"/>
    <property type="project" value="UniProtKB-EC"/>
</dbReference>
<comment type="similarity">
    <text evidence="3">Belongs to the peptidase M1 family.</text>
</comment>
<dbReference type="GO" id="GO:0016020">
    <property type="term" value="C:membrane"/>
    <property type="evidence" value="ECO:0007669"/>
    <property type="project" value="TreeGrafter"/>
</dbReference>
<feature type="domain" description="Peptidase M1 membrane alanine aminopeptidase" evidence="13">
    <location>
        <begin position="247"/>
        <end position="461"/>
    </location>
</feature>
<keyword evidence="10" id="KW-0862">Zinc</keyword>
<dbReference type="CDD" id="cd09602">
    <property type="entry name" value="M1_APN"/>
    <property type="match status" value="1"/>
</dbReference>
<dbReference type="Proteomes" id="UP001220610">
    <property type="component" value="Chromosome"/>
</dbReference>
<feature type="signal peptide" evidence="12">
    <location>
        <begin position="1"/>
        <end position="19"/>
    </location>
</feature>
<dbReference type="EC" id="3.4.11.2" evidence="4"/>
<comment type="cofactor">
    <cofactor evidence="2">
        <name>Zn(2+)</name>
        <dbReference type="ChEBI" id="CHEBI:29105"/>
    </cofactor>
</comment>
<dbReference type="GO" id="GO:0070006">
    <property type="term" value="F:metalloaminopeptidase activity"/>
    <property type="evidence" value="ECO:0007669"/>
    <property type="project" value="TreeGrafter"/>
</dbReference>
<evidence type="ECO:0000256" key="3">
    <source>
        <dbReference type="ARBA" id="ARBA00010136"/>
    </source>
</evidence>
<sequence length="792" mass="88686">MNLSRYLLAAAICMGAAHCSVDKTAPAAGVPLSLAQQRKAQLSQPVYSLRFQVPADKKQPVAAEAQISFNLLSDSADLALDFKQAAGSVKKVMLNEQEIPVRHENEHILLPQNKLVKGPNKVAIVFEAGDAALNRNNDYMYALFVPDKARTAFPCFDQPDMKAVYALTLDLPGDWQAMSNGPVLQSTPQDSFTRWQFAPSDTISTYLFSFAAGKFRSETRMAGGREMQFLYRETDSSKLAASMSAIFDIHVQSLAFLEKYTGVPFPFKKFSFAAIPDFQFGGMEHPGAIWYNASSLFLDGSATRSQLIGRANLIAHETAHMWFGDLVTMQWFNDVWMKEVFANFMADKIVPLVLTNELADLKFMTDHFPAAYSVDRTAGANPIRQPLDNLNEAGSLYGAIIYHKAPIMMQQLERLIGAQALQAGLGTYLKKYAFSNASWPDLITILDEPAAQDLVAWNDSWVNKAGRPGYNEPLTDPKGNTYGLFPVDTGTLSSIPSIKDPVLRAFSWLNLYENVIDGKAVSPQRWLQLAMTGMRQEKEELITQLLLNELQSIYWVYLTPAQRTAESDRLEATLQQLQQQAAQPNLKKLFFKSWMRMALSAGARETIYRTWKHQEPPAGVKLSDDDYAELAAELAIRQHPDAAAILEEQAGRISNPDKKMRWAFLQPSLAQDQATRDKFFESLKLLDNRRKEAWVNTAVGYLHHPLRTDSAVKYIRPSLELLQEIQQTGDIFFPANFLAATLGVHQSAAAEKEVKDFLAAYPDYNPRLKNKLLQAADPLFRARKVQEQGAMQ</sequence>
<dbReference type="InterPro" id="IPR050344">
    <property type="entry name" value="Peptidase_M1_aminopeptidases"/>
</dbReference>
<evidence type="ECO:0000313" key="16">
    <source>
        <dbReference type="Proteomes" id="UP001220610"/>
    </source>
</evidence>
<comment type="catalytic activity">
    <reaction evidence="1">
        <text>Release of an N-terminal amino acid, Xaa-|-Yaa- from a peptide, amide or arylamide. Xaa is preferably Ala, but may be most amino acids including Pro (slow action). When a terminal hydrophobic residue is followed by a prolyl residue, the two may be released as an intact Xaa-Pro dipeptide.</text>
        <dbReference type="EC" id="3.4.11.2"/>
    </reaction>
</comment>
<evidence type="ECO:0000256" key="5">
    <source>
        <dbReference type="ARBA" id="ARBA00015611"/>
    </source>
</evidence>
<evidence type="ECO:0000256" key="4">
    <source>
        <dbReference type="ARBA" id="ARBA00012564"/>
    </source>
</evidence>
<dbReference type="Pfam" id="PF01433">
    <property type="entry name" value="Peptidase_M1"/>
    <property type="match status" value="1"/>
</dbReference>
<proteinExistence type="inferred from homology"/>
<evidence type="ECO:0000256" key="2">
    <source>
        <dbReference type="ARBA" id="ARBA00001947"/>
    </source>
</evidence>
<dbReference type="SUPFAM" id="SSF63737">
    <property type="entry name" value="Leukotriene A4 hydrolase N-terminal domain"/>
    <property type="match status" value="1"/>
</dbReference>
<dbReference type="PANTHER" id="PTHR11533">
    <property type="entry name" value="PROTEASE M1 ZINC METALLOPROTEASE"/>
    <property type="match status" value="1"/>
</dbReference>
<dbReference type="InterPro" id="IPR045357">
    <property type="entry name" value="Aminopeptidase_N-like_N"/>
</dbReference>
<dbReference type="Pfam" id="PF17900">
    <property type="entry name" value="Peptidase_M1_N"/>
    <property type="match status" value="1"/>
</dbReference>
<dbReference type="InterPro" id="IPR001930">
    <property type="entry name" value="Peptidase_M1"/>
</dbReference>
<dbReference type="InterPro" id="IPR027268">
    <property type="entry name" value="Peptidase_M4/M1_CTD_sf"/>
</dbReference>
<dbReference type="GO" id="GO:0043171">
    <property type="term" value="P:peptide catabolic process"/>
    <property type="evidence" value="ECO:0007669"/>
    <property type="project" value="TreeGrafter"/>
</dbReference>
<dbReference type="PRINTS" id="PR00756">
    <property type="entry name" value="ALADIPTASE"/>
</dbReference>
<dbReference type="AlphaFoldDB" id="A0AAJ5WSN7"/>
<keyword evidence="8" id="KW-0479">Metal-binding</keyword>
<evidence type="ECO:0000256" key="12">
    <source>
        <dbReference type="SAM" id="SignalP"/>
    </source>
</evidence>
<evidence type="ECO:0000256" key="10">
    <source>
        <dbReference type="ARBA" id="ARBA00022833"/>
    </source>
</evidence>
<protein>
    <recommendedName>
        <fullName evidence="5">Aminopeptidase N</fullName>
        <ecNumber evidence="4">3.4.11.2</ecNumber>
    </recommendedName>
</protein>